<feature type="transmembrane region" description="Helical" evidence="1">
    <location>
        <begin position="12"/>
        <end position="37"/>
    </location>
</feature>
<protein>
    <submittedName>
        <fullName evidence="2">Uncharacterized protein</fullName>
    </submittedName>
</protein>
<dbReference type="Proteomes" id="UP000326921">
    <property type="component" value="Chromosome"/>
</dbReference>
<organism evidence="2 3">
    <name type="scientific">Sphingobacterium zhuxiongii</name>
    <dbReference type="NCBI Taxonomy" id="2662364"/>
    <lineage>
        <taxon>Bacteria</taxon>
        <taxon>Pseudomonadati</taxon>
        <taxon>Bacteroidota</taxon>
        <taxon>Sphingobacteriia</taxon>
        <taxon>Sphingobacteriales</taxon>
        <taxon>Sphingobacteriaceae</taxon>
        <taxon>Sphingobacterium</taxon>
    </lineage>
</organism>
<name>A0A5Q0QCW0_9SPHI</name>
<sequence length="103" mass="11623">MNKHIPEENSVNWNVSLSAGLILTNTLLAIVCFGGVYEFDPDSIRSIFAFLLSITILIGIFAFGYRGKSYRWAMWLFVILLIISIMLLGLAWYATQLGKAFKN</sequence>
<evidence type="ECO:0000313" key="3">
    <source>
        <dbReference type="Proteomes" id="UP000326921"/>
    </source>
</evidence>
<dbReference type="RefSeq" id="WP_153511985.1">
    <property type="nucleotide sequence ID" value="NZ_CP045652.1"/>
</dbReference>
<keyword evidence="1" id="KW-0472">Membrane</keyword>
<accession>A0A5Q0QCW0</accession>
<feature type="transmembrane region" description="Helical" evidence="1">
    <location>
        <begin position="43"/>
        <end position="65"/>
    </location>
</feature>
<evidence type="ECO:0000256" key="1">
    <source>
        <dbReference type="SAM" id="Phobius"/>
    </source>
</evidence>
<proteinExistence type="predicted"/>
<feature type="transmembrane region" description="Helical" evidence="1">
    <location>
        <begin position="72"/>
        <end position="94"/>
    </location>
</feature>
<evidence type="ECO:0000313" key="2">
    <source>
        <dbReference type="EMBL" id="QGA27144.1"/>
    </source>
</evidence>
<keyword evidence="1" id="KW-1133">Transmembrane helix</keyword>
<keyword evidence="1" id="KW-0812">Transmembrane</keyword>
<reference evidence="2 3" key="1">
    <citation type="submission" date="2019-10" db="EMBL/GenBank/DDBJ databases">
        <authorList>
            <person name="Dong K."/>
        </authorList>
    </citation>
    <scope>NUCLEOTIDE SEQUENCE [LARGE SCALE GENOMIC DNA]</scope>
    <source>
        <strain evidence="3">dk4302</strain>
    </source>
</reference>
<dbReference type="KEGG" id="sphe:GFH32_12815"/>
<keyword evidence="3" id="KW-1185">Reference proteome</keyword>
<dbReference type="AlphaFoldDB" id="A0A5Q0QCW0"/>
<dbReference type="EMBL" id="CP045652">
    <property type="protein sequence ID" value="QGA27144.1"/>
    <property type="molecule type" value="Genomic_DNA"/>
</dbReference>
<gene>
    <name evidence="2" type="ORF">GFH32_12815</name>
</gene>